<gene>
    <name evidence="1" type="ORF">ACFONL_06580</name>
</gene>
<protein>
    <submittedName>
        <fullName evidence="1">Uncharacterized protein</fullName>
    </submittedName>
</protein>
<accession>A0ABV7UG37</accession>
<comment type="caution">
    <text evidence="1">The sequence shown here is derived from an EMBL/GenBank/DDBJ whole genome shotgun (WGS) entry which is preliminary data.</text>
</comment>
<name>A0ABV7UG37_9HYPH</name>
<keyword evidence="2" id="KW-1185">Reference proteome</keyword>
<dbReference type="Proteomes" id="UP001595704">
    <property type="component" value="Unassembled WGS sequence"/>
</dbReference>
<organism evidence="1 2">
    <name type="scientific">Camelimonas fluminis</name>
    <dbReference type="NCBI Taxonomy" id="1576911"/>
    <lineage>
        <taxon>Bacteria</taxon>
        <taxon>Pseudomonadati</taxon>
        <taxon>Pseudomonadota</taxon>
        <taxon>Alphaproteobacteria</taxon>
        <taxon>Hyphomicrobiales</taxon>
        <taxon>Chelatococcaceae</taxon>
        <taxon>Camelimonas</taxon>
    </lineage>
</organism>
<proteinExistence type="predicted"/>
<reference evidence="2" key="1">
    <citation type="journal article" date="2019" name="Int. J. Syst. Evol. Microbiol.">
        <title>The Global Catalogue of Microorganisms (GCM) 10K type strain sequencing project: providing services to taxonomists for standard genome sequencing and annotation.</title>
        <authorList>
            <consortium name="The Broad Institute Genomics Platform"/>
            <consortium name="The Broad Institute Genome Sequencing Center for Infectious Disease"/>
            <person name="Wu L."/>
            <person name="Ma J."/>
        </authorList>
    </citation>
    <scope>NUCLEOTIDE SEQUENCE [LARGE SCALE GENOMIC DNA]</scope>
    <source>
        <strain evidence="2">KCTC 42282</strain>
    </source>
</reference>
<evidence type="ECO:0000313" key="1">
    <source>
        <dbReference type="EMBL" id="MFC3637049.1"/>
    </source>
</evidence>
<dbReference type="EMBL" id="JBHRYC010000026">
    <property type="protein sequence ID" value="MFC3637049.1"/>
    <property type="molecule type" value="Genomic_DNA"/>
</dbReference>
<dbReference type="RefSeq" id="WP_191318024.1">
    <property type="nucleotide sequence ID" value="NZ_BNCG01000002.1"/>
</dbReference>
<evidence type="ECO:0000313" key="2">
    <source>
        <dbReference type="Proteomes" id="UP001595704"/>
    </source>
</evidence>
<sequence>MRTPDFAIDELPEQERLYVSAAVQRMIDSSEAHLADLRAHCDREYPDVAEDPRDLLPYNWRGRLHGVAAANVAHFRR</sequence>